<protein>
    <recommendedName>
        <fullName evidence="4">Organic solvent tolerance-like N-terminal domain-containing protein</fullName>
    </recommendedName>
</protein>
<dbReference type="Proteomes" id="UP000230084">
    <property type="component" value="Unassembled WGS sequence"/>
</dbReference>
<evidence type="ECO:0000313" key="2">
    <source>
        <dbReference type="EMBL" id="PIR47253.1"/>
    </source>
</evidence>
<dbReference type="AlphaFoldDB" id="A0A2H0RL75"/>
<feature type="chain" id="PRO_5013749081" description="Organic solvent tolerance-like N-terminal domain-containing protein" evidence="1">
    <location>
        <begin position="28"/>
        <end position="599"/>
    </location>
</feature>
<sequence>MTKCLKVFTGVAFMSLCALLLVPSVMQGRVADVVWQPFTTTVEQSSQALSVARVQLPQSLDRLQRIQGVLVAIMYPTGCANIDCPTRDVAVMRDGQLKVVSEIPVSALESERVLDSHGRVLWTQRGKSSARFNVQELNLETASVSTLARDVFLGDTSEARVRAANGKLYFEVYGLQELAPGIVPVMIRESQSNENFSETLVMNQQWRKSLEEIQDVDAQGRILTRLTFPSGDQELWYHQRTVERGTFPKPQSVAVEGSYTIDGHLVGVHFVDADTIEFFRYQTLMRYTISTGTLTDLGERLHWVEGTGSQEALVITAGEMLYFVGEDATGGTQIKVRHGGVTTILGAADSTGLWIDDGLVTAATTTTYMSPTSGSTVSRFVNELEAQTGASKHAFAGAMDLEVLGASFIYIDGAGTIHWNTTNARDETVSAVVGTGSRAYLVSETEVMWVGFDGVLRRAIVRPAAIGSIAQPTFYKTATSSTVYLVQDGKRWIVPNEQTYFTWASTFDGVQTIGAAVLNSNTNAGYLQMKPGTLIKTATSKHVMVLWDDWHKQRIANEAVALAIFGERWWQQIVVVDPTVMNQYVERPSAIESVEQYVR</sequence>
<evidence type="ECO:0008006" key="4">
    <source>
        <dbReference type="Google" id="ProtNLM"/>
    </source>
</evidence>
<evidence type="ECO:0000313" key="3">
    <source>
        <dbReference type="Proteomes" id="UP000230084"/>
    </source>
</evidence>
<comment type="caution">
    <text evidence="2">The sequence shown here is derived from an EMBL/GenBank/DDBJ whole genome shotgun (WGS) entry which is preliminary data.</text>
</comment>
<proteinExistence type="predicted"/>
<name>A0A2H0RL75_9BACT</name>
<dbReference type="EMBL" id="PCYM01000010">
    <property type="protein sequence ID" value="PIR47253.1"/>
    <property type="molecule type" value="Genomic_DNA"/>
</dbReference>
<evidence type="ECO:0000256" key="1">
    <source>
        <dbReference type="SAM" id="SignalP"/>
    </source>
</evidence>
<accession>A0A2H0RL75</accession>
<keyword evidence="1" id="KW-0732">Signal</keyword>
<organism evidence="2 3">
    <name type="scientific">Candidatus Uhrbacteria bacterium CG10_big_fil_rev_8_21_14_0_10_50_16</name>
    <dbReference type="NCBI Taxonomy" id="1975039"/>
    <lineage>
        <taxon>Bacteria</taxon>
        <taxon>Candidatus Uhriibacteriota</taxon>
    </lineage>
</organism>
<reference evidence="2 3" key="1">
    <citation type="submission" date="2017-09" db="EMBL/GenBank/DDBJ databases">
        <title>Depth-based differentiation of microbial function through sediment-hosted aquifers and enrichment of novel symbionts in the deep terrestrial subsurface.</title>
        <authorList>
            <person name="Probst A.J."/>
            <person name="Ladd B."/>
            <person name="Jarett J.K."/>
            <person name="Geller-Mcgrath D.E."/>
            <person name="Sieber C.M."/>
            <person name="Emerson J.B."/>
            <person name="Anantharaman K."/>
            <person name="Thomas B.C."/>
            <person name="Malmstrom R."/>
            <person name="Stieglmeier M."/>
            <person name="Klingl A."/>
            <person name="Woyke T."/>
            <person name="Ryan C.M."/>
            <person name="Banfield J.F."/>
        </authorList>
    </citation>
    <scope>NUCLEOTIDE SEQUENCE [LARGE SCALE GENOMIC DNA]</scope>
    <source>
        <strain evidence="2">CG10_big_fil_rev_8_21_14_0_10_50_16</strain>
    </source>
</reference>
<gene>
    <name evidence="2" type="ORF">COV06_04160</name>
</gene>
<feature type="signal peptide" evidence="1">
    <location>
        <begin position="1"/>
        <end position="27"/>
    </location>
</feature>